<name>A0A5B0DWN4_9HYPH</name>
<dbReference type="Gene3D" id="1.10.260.40">
    <property type="entry name" value="lambda repressor-like DNA-binding domains"/>
    <property type="match status" value="1"/>
</dbReference>
<dbReference type="AlphaFoldDB" id="A0A5B0DWN4"/>
<dbReference type="InterPro" id="IPR010982">
    <property type="entry name" value="Lambda_DNA-bd_dom_sf"/>
</dbReference>
<keyword evidence="2" id="KW-1185">Reference proteome</keyword>
<proteinExistence type="predicted"/>
<comment type="caution">
    <text evidence="1">The sequence shown here is derived from an EMBL/GenBank/DDBJ whole genome shotgun (WGS) entry which is preliminary data.</text>
</comment>
<evidence type="ECO:0000313" key="1">
    <source>
        <dbReference type="EMBL" id="KAA0970906.1"/>
    </source>
</evidence>
<reference evidence="1 2" key="1">
    <citation type="submission" date="2019-08" db="EMBL/GenBank/DDBJ databases">
        <title>Aureimonas fodiniaquatilis sp. nov., isolated from a coal mine wastewater.</title>
        <authorList>
            <person name="Kim W."/>
        </authorList>
    </citation>
    <scope>NUCLEOTIDE SEQUENCE [LARGE SCALE GENOMIC DNA]</scope>
    <source>
        <strain evidence="1 2">CAU 1482</strain>
    </source>
</reference>
<accession>A0A5B0DWN4</accession>
<evidence type="ECO:0000313" key="2">
    <source>
        <dbReference type="Proteomes" id="UP000324738"/>
    </source>
</evidence>
<sequence length="70" mass="7677">MTSQEFKAWRSALSLSKKEAAMALGLSIPSIYNYELGYRREDGRPVIIPRPVALACAALANGLEPWRAVA</sequence>
<dbReference type="EMBL" id="VTWH01000002">
    <property type="protein sequence ID" value="KAA0970906.1"/>
    <property type="molecule type" value="Genomic_DNA"/>
</dbReference>
<gene>
    <name evidence="1" type="ORF">FPY71_10595</name>
</gene>
<organism evidence="1 2">
    <name type="scientific">Aureimonas fodinaquatilis</name>
    <dbReference type="NCBI Taxonomy" id="2565783"/>
    <lineage>
        <taxon>Bacteria</taxon>
        <taxon>Pseudomonadati</taxon>
        <taxon>Pseudomonadota</taxon>
        <taxon>Alphaproteobacteria</taxon>
        <taxon>Hyphomicrobiales</taxon>
        <taxon>Aurantimonadaceae</taxon>
        <taxon>Aureimonas</taxon>
    </lineage>
</organism>
<dbReference type="SUPFAM" id="SSF47413">
    <property type="entry name" value="lambda repressor-like DNA-binding domains"/>
    <property type="match status" value="1"/>
</dbReference>
<dbReference type="GO" id="GO:0003677">
    <property type="term" value="F:DNA binding"/>
    <property type="evidence" value="ECO:0007669"/>
    <property type="project" value="InterPro"/>
</dbReference>
<protein>
    <submittedName>
        <fullName evidence="1">XRE family transcriptional regulator</fullName>
    </submittedName>
</protein>
<dbReference type="Proteomes" id="UP000324738">
    <property type="component" value="Unassembled WGS sequence"/>
</dbReference>
<dbReference type="OrthoDB" id="8234829at2"/>